<evidence type="ECO:0000256" key="1">
    <source>
        <dbReference type="SAM" id="MobiDB-lite"/>
    </source>
</evidence>
<feature type="region of interest" description="Disordered" evidence="1">
    <location>
        <begin position="96"/>
        <end position="119"/>
    </location>
</feature>
<dbReference type="Proteomes" id="UP001219525">
    <property type="component" value="Unassembled WGS sequence"/>
</dbReference>
<feature type="region of interest" description="Disordered" evidence="1">
    <location>
        <begin position="380"/>
        <end position="438"/>
    </location>
</feature>
<gene>
    <name evidence="2" type="ORF">GGX14DRAFT_389803</name>
</gene>
<dbReference type="EMBL" id="JARJCW010000011">
    <property type="protein sequence ID" value="KAJ7219159.1"/>
    <property type="molecule type" value="Genomic_DNA"/>
</dbReference>
<feature type="compositionally biased region" description="Polar residues" evidence="1">
    <location>
        <begin position="380"/>
        <end position="393"/>
    </location>
</feature>
<evidence type="ECO:0000313" key="3">
    <source>
        <dbReference type="Proteomes" id="UP001219525"/>
    </source>
</evidence>
<accession>A0AAD6YI95</accession>
<comment type="caution">
    <text evidence="2">The sequence shown here is derived from an EMBL/GenBank/DDBJ whole genome shotgun (WGS) entry which is preliminary data.</text>
</comment>
<name>A0AAD6YI95_9AGAR</name>
<protein>
    <submittedName>
        <fullName evidence="2">Uncharacterized protein</fullName>
    </submittedName>
</protein>
<reference evidence="2" key="1">
    <citation type="submission" date="2023-03" db="EMBL/GenBank/DDBJ databases">
        <title>Massive genome expansion in bonnet fungi (Mycena s.s.) driven by repeated elements and novel gene families across ecological guilds.</title>
        <authorList>
            <consortium name="Lawrence Berkeley National Laboratory"/>
            <person name="Harder C.B."/>
            <person name="Miyauchi S."/>
            <person name="Viragh M."/>
            <person name="Kuo A."/>
            <person name="Thoen E."/>
            <person name="Andreopoulos B."/>
            <person name="Lu D."/>
            <person name="Skrede I."/>
            <person name="Drula E."/>
            <person name="Henrissat B."/>
            <person name="Morin E."/>
            <person name="Kohler A."/>
            <person name="Barry K."/>
            <person name="LaButti K."/>
            <person name="Morin E."/>
            <person name="Salamov A."/>
            <person name="Lipzen A."/>
            <person name="Mereny Z."/>
            <person name="Hegedus B."/>
            <person name="Baldrian P."/>
            <person name="Stursova M."/>
            <person name="Weitz H."/>
            <person name="Taylor A."/>
            <person name="Grigoriev I.V."/>
            <person name="Nagy L.G."/>
            <person name="Martin F."/>
            <person name="Kauserud H."/>
        </authorList>
    </citation>
    <scope>NUCLEOTIDE SEQUENCE</scope>
    <source>
        <strain evidence="2">9144</strain>
    </source>
</reference>
<organism evidence="2 3">
    <name type="scientific">Mycena pura</name>
    <dbReference type="NCBI Taxonomy" id="153505"/>
    <lineage>
        <taxon>Eukaryota</taxon>
        <taxon>Fungi</taxon>
        <taxon>Dikarya</taxon>
        <taxon>Basidiomycota</taxon>
        <taxon>Agaricomycotina</taxon>
        <taxon>Agaricomycetes</taxon>
        <taxon>Agaricomycetidae</taxon>
        <taxon>Agaricales</taxon>
        <taxon>Marasmiineae</taxon>
        <taxon>Mycenaceae</taxon>
        <taxon>Mycena</taxon>
    </lineage>
</organism>
<keyword evidence="3" id="KW-1185">Reference proteome</keyword>
<proteinExistence type="predicted"/>
<sequence length="438" mass="48387">MPPRTQLHTSSKQLQTPLVRNLFSYPNTHLFNWPSGRAAAPANLNDPTSIRSWSSNLRNALKTISVLEPEEDDDAVEQAGDQLFMFFDKMTLSQPALEFQPPQPNNKGPDVVGNNGDNEEDKIVGGPDVCETDEMDIFAIPIQDMRRSFLEYLVDPVLLARAYAKLKACSQLRQASDEDVEAGAKAGYRCPRCTLYTHRDPVPENIFESISKLERHLLTNHSDWDDLELQIVTSSANNIEYHCPAGDYKHGESVQDVRRHALSGTCINSNLYNAMAQLREELVPKHKISRSFQNTRQGRSNVVNGINRLEVEDEPEETPMLDLKDEVKGLVNAAVEFYDYPEVMTVAQVLLDYVEDKAESLRPLGKQNGGPSAHAIKAVQNSADSHQTPTTVCKATGGDPFGPGAGSGDTRAAMILEPVDSVSRNRSGDGLGSLRNKS</sequence>
<evidence type="ECO:0000313" key="2">
    <source>
        <dbReference type="EMBL" id="KAJ7219159.1"/>
    </source>
</evidence>
<dbReference type="AlphaFoldDB" id="A0AAD6YI95"/>